<dbReference type="AlphaFoldDB" id="A0AAD8M2U4"/>
<evidence type="ECO:0000256" key="2">
    <source>
        <dbReference type="ARBA" id="ARBA00022884"/>
    </source>
</evidence>
<dbReference type="Pfam" id="PF00035">
    <property type="entry name" value="dsrm"/>
    <property type="match status" value="1"/>
</dbReference>
<sequence>MASYLVRLDGSQRTLLLKVLGDVIESIAGAILVDSGYKKDIVFKSILPLLEPLVSPETLKLQPVRELHQLCQKENYVLKKPVVTCENGVSAVTVEVEANGIIYKESCTALNKAEAKKLASKAVLKLLKESMSMEPHPTPFLSSPKGKKRKEEEGESHGNFVPSVL</sequence>
<dbReference type="PANTHER" id="PTHR14950">
    <property type="entry name" value="DICER-RELATED"/>
    <property type="match status" value="1"/>
</dbReference>
<dbReference type="EMBL" id="JAUIZM010000011">
    <property type="protein sequence ID" value="KAK1357589.1"/>
    <property type="molecule type" value="Genomic_DNA"/>
</dbReference>
<dbReference type="GO" id="GO:0003723">
    <property type="term" value="F:RNA binding"/>
    <property type="evidence" value="ECO:0007669"/>
    <property type="project" value="UniProtKB-KW"/>
</dbReference>
<feature type="region of interest" description="Disordered" evidence="3">
    <location>
        <begin position="133"/>
        <end position="165"/>
    </location>
</feature>
<comment type="caution">
    <text evidence="5">The sequence shown here is derived from an EMBL/GenBank/DDBJ whole genome shotgun (WGS) entry which is preliminary data.</text>
</comment>
<dbReference type="PROSITE" id="PS50142">
    <property type="entry name" value="RNASE_3_2"/>
    <property type="match status" value="1"/>
</dbReference>
<evidence type="ECO:0000256" key="3">
    <source>
        <dbReference type="SAM" id="MobiDB-lite"/>
    </source>
</evidence>
<keyword evidence="2" id="KW-0694">RNA-binding</keyword>
<proteinExistence type="predicted"/>
<keyword evidence="1" id="KW-0378">Hydrolase</keyword>
<protein>
    <submittedName>
        <fullName evidence="5">Dicer</fullName>
    </submittedName>
</protein>
<evidence type="ECO:0000256" key="1">
    <source>
        <dbReference type="ARBA" id="ARBA00022801"/>
    </source>
</evidence>
<dbReference type="GO" id="GO:0005634">
    <property type="term" value="C:nucleus"/>
    <property type="evidence" value="ECO:0007669"/>
    <property type="project" value="TreeGrafter"/>
</dbReference>
<dbReference type="SMART" id="SM00358">
    <property type="entry name" value="DSRM"/>
    <property type="match status" value="1"/>
</dbReference>
<dbReference type="InterPro" id="IPR014720">
    <property type="entry name" value="dsRBD_dom"/>
</dbReference>
<dbReference type="InterPro" id="IPR036389">
    <property type="entry name" value="RNase_III_sf"/>
</dbReference>
<dbReference type="Proteomes" id="UP001237642">
    <property type="component" value="Unassembled WGS sequence"/>
</dbReference>
<evidence type="ECO:0000313" key="6">
    <source>
        <dbReference type="Proteomes" id="UP001237642"/>
    </source>
</evidence>
<dbReference type="Gene3D" id="3.30.160.20">
    <property type="match status" value="1"/>
</dbReference>
<keyword evidence="6" id="KW-1185">Reference proteome</keyword>
<dbReference type="InterPro" id="IPR000999">
    <property type="entry name" value="RNase_III_dom"/>
</dbReference>
<dbReference type="GO" id="GO:0030422">
    <property type="term" value="P:siRNA processing"/>
    <property type="evidence" value="ECO:0007669"/>
    <property type="project" value="TreeGrafter"/>
</dbReference>
<dbReference type="PANTHER" id="PTHR14950:SF70">
    <property type="entry name" value="ENDORIBONUCLEASE DICER HOMOLOG 2"/>
    <property type="match status" value="1"/>
</dbReference>
<dbReference type="SUPFAM" id="SSF54768">
    <property type="entry name" value="dsRNA-binding domain-like"/>
    <property type="match status" value="1"/>
</dbReference>
<dbReference type="Gene3D" id="1.10.1520.10">
    <property type="entry name" value="Ribonuclease III domain"/>
    <property type="match status" value="1"/>
</dbReference>
<dbReference type="GO" id="GO:0004525">
    <property type="term" value="F:ribonuclease III activity"/>
    <property type="evidence" value="ECO:0007669"/>
    <property type="project" value="InterPro"/>
</dbReference>
<gene>
    <name evidence="5" type="ORF">POM88_050845</name>
</gene>
<reference evidence="5" key="1">
    <citation type="submission" date="2023-02" db="EMBL/GenBank/DDBJ databases">
        <title>Genome of toxic invasive species Heracleum sosnowskyi carries increased number of genes despite the absence of recent whole-genome duplications.</title>
        <authorList>
            <person name="Schelkunov M."/>
            <person name="Shtratnikova V."/>
            <person name="Makarenko M."/>
            <person name="Klepikova A."/>
            <person name="Omelchenko D."/>
            <person name="Novikova G."/>
            <person name="Obukhova E."/>
            <person name="Bogdanov V."/>
            <person name="Penin A."/>
            <person name="Logacheva M."/>
        </authorList>
    </citation>
    <scope>NUCLEOTIDE SEQUENCE</scope>
    <source>
        <strain evidence="5">Hsosn_3</strain>
        <tissue evidence="5">Leaf</tissue>
    </source>
</reference>
<name>A0AAD8M2U4_9APIA</name>
<evidence type="ECO:0000313" key="5">
    <source>
        <dbReference type="EMBL" id="KAK1357589.1"/>
    </source>
</evidence>
<reference evidence="5" key="2">
    <citation type="submission" date="2023-05" db="EMBL/GenBank/DDBJ databases">
        <authorList>
            <person name="Schelkunov M.I."/>
        </authorList>
    </citation>
    <scope>NUCLEOTIDE SEQUENCE</scope>
    <source>
        <strain evidence="5">Hsosn_3</strain>
        <tissue evidence="5">Leaf</tissue>
    </source>
</reference>
<feature type="domain" description="RNase III" evidence="4">
    <location>
        <begin position="1"/>
        <end position="36"/>
    </location>
</feature>
<evidence type="ECO:0000259" key="4">
    <source>
        <dbReference type="PROSITE" id="PS50142"/>
    </source>
</evidence>
<accession>A0AAD8M2U4</accession>
<dbReference type="GO" id="GO:0005737">
    <property type="term" value="C:cytoplasm"/>
    <property type="evidence" value="ECO:0007669"/>
    <property type="project" value="TreeGrafter"/>
</dbReference>
<organism evidence="5 6">
    <name type="scientific">Heracleum sosnowskyi</name>
    <dbReference type="NCBI Taxonomy" id="360622"/>
    <lineage>
        <taxon>Eukaryota</taxon>
        <taxon>Viridiplantae</taxon>
        <taxon>Streptophyta</taxon>
        <taxon>Embryophyta</taxon>
        <taxon>Tracheophyta</taxon>
        <taxon>Spermatophyta</taxon>
        <taxon>Magnoliopsida</taxon>
        <taxon>eudicotyledons</taxon>
        <taxon>Gunneridae</taxon>
        <taxon>Pentapetalae</taxon>
        <taxon>asterids</taxon>
        <taxon>campanulids</taxon>
        <taxon>Apiales</taxon>
        <taxon>Apiaceae</taxon>
        <taxon>Apioideae</taxon>
        <taxon>apioid superclade</taxon>
        <taxon>Tordylieae</taxon>
        <taxon>Tordyliinae</taxon>
        <taxon>Heracleum</taxon>
    </lineage>
</organism>